<dbReference type="Pfam" id="PF02452">
    <property type="entry name" value="PemK_toxin"/>
    <property type="match status" value="1"/>
</dbReference>
<dbReference type="Proteomes" id="UP001558481">
    <property type="component" value="Unassembled WGS sequence"/>
</dbReference>
<keyword evidence="2" id="KW-1277">Toxin-antitoxin system</keyword>
<comment type="similarity">
    <text evidence="1">Belongs to the PemK/MazF family.</text>
</comment>
<dbReference type="RefSeq" id="WP_368628903.1">
    <property type="nucleotide sequence ID" value="NZ_JAYWLU010000001.1"/>
</dbReference>
<name>A0ABV3UY47_9MICC</name>
<dbReference type="Gene3D" id="2.30.30.110">
    <property type="match status" value="1"/>
</dbReference>
<feature type="compositionally biased region" description="Polar residues" evidence="3">
    <location>
        <begin position="39"/>
        <end position="48"/>
    </location>
</feature>
<gene>
    <name evidence="4" type="ORF">VVR66_00740</name>
</gene>
<feature type="region of interest" description="Disordered" evidence="3">
    <location>
        <begin position="19"/>
        <end position="102"/>
    </location>
</feature>
<comment type="caution">
    <text evidence="4">The sequence shown here is derived from an EMBL/GenBank/DDBJ whole genome shotgun (WGS) entry which is preliminary data.</text>
</comment>
<evidence type="ECO:0000256" key="1">
    <source>
        <dbReference type="ARBA" id="ARBA00007521"/>
    </source>
</evidence>
<dbReference type="GO" id="GO:0016787">
    <property type="term" value="F:hydrolase activity"/>
    <property type="evidence" value="ECO:0007669"/>
    <property type="project" value="UniProtKB-KW"/>
</dbReference>
<dbReference type="SUPFAM" id="SSF50118">
    <property type="entry name" value="Cell growth inhibitor/plasmid maintenance toxic component"/>
    <property type="match status" value="1"/>
</dbReference>
<evidence type="ECO:0000256" key="3">
    <source>
        <dbReference type="SAM" id="MobiDB-lite"/>
    </source>
</evidence>
<protein>
    <submittedName>
        <fullName evidence="4">Type II toxin-antitoxin system PemK/MazF family toxin</fullName>
        <ecNumber evidence="4">3.1.-.-</ecNumber>
    </submittedName>
</protein>
<organism evidence="4 5">
    <name type="scientific">Kocuria carniphila</name>
    <dbReference type="NCBI Taxonomy" id="262208"/>
    <lineage>
        <taxon>Bacteria</taxon>
        <taxon>Bacillati</taxon>
        <taxon>Actinomycetota</taxon>
        <taxon>Actinomycetes</taxon>
        <taxon>Micrococcales</taxon>
        <taxon>Micrococcaceae</taxon>
        <taxon>Kocuria</taxon>
    </lineage>
</organism>
<reference evidence="4 5" key="1">
    <citation type="journal article" date="2024" name="Fungal Genet. Biol.">
        <title>The porcine skin microbiome exhibits broad fungal antagonism.</title>
        <authorList>
            <person name="De La Cruz K.F."/>
            <person name="Townsend E.C."/>
            <person name="Alex Cheong J.Z."/>
            <person name="Salamzade R."/>
            <person name="Liu A."/>
            <person name="Sandstrom S."/>
            <person name="Davila E."/>
            <person name="Huang L."/>
            <person name="Xu K.H."/>
            <person name="Wu S.Y."/>
            <person name="Meudt J.J."/>
            <person name="Shanmuganayagam D."/>
            <person name="Gibson A.L.F."/>
            <person name="Kalan L.R."/>
        </authorList>
    </citation>
    <scope>NUCLEOTIDE SEQUENCE [LARGE SCALE GENOMIC DNA]</scope>
    <source>
        <strain evidence="4 5">LK2625</strain>
    </source>
</reference>
<evidence type="ECO:0000256" key="2">
    <source>
        <dbReference type="ARBA" id="ARBA00022649"/>
    </source>
</evidence>
<dbReference type="InterPro" id="IPR011067">
    <property type="entry name" value="Plasmid_toxin/cell-grow_inhib"/>
</dbReference>
<dbReference type="EC" id="3.1.-.-" evidence="4"/>
<dbReference type="InterPro" id="IPR003477">
    <property type="entry name" value="PemK-like"/>
</dbReference>
<evidence type="ECO:0000313" key="4">
    <source>
        <dbReference type="EMBL" id="MEX3593240.1"/>
    </source>
</evidence>
<evidence type="ECO:0000313" key="5">
    <source>
        <dbReference type="Proteomes" id="UP001558481"/>
    </source>
</evidence>
<accession>A0ABV3UY47</accession>
<proteinExistence type="inferred from homology"/>
<keyword evidence="4" id="KW-0378">Hydrolase</keyword>
<sequence length="213" mass="24453">MADFMRLARQGLRAYRMYKRVSGSMQHNRGQDSRPDMQQRPTPQQGQYEPQGRYEPRGQYEPGGQYQAPSSQPSSGGRLSKPYLGDWTGPVNPHYDPHPNGRPDPGEVVWTWVPFQEDHHQGKDRPVLIVDRAGDYLLCLMLTSKDYDNASYNDPNFVDVGTGTWDRDGRPSEARLNRVIPVLAADVRREGAVLDRQRFDDVARELGNRRWTR</sequence>
<dbReference type="EMBL" id="JAYWLU010000001">
    <property type="protein sequence ID" value="MEX3593240.1"/>
    <property type="molecule type" value="Genomic_DNA"/>
</dbReference>
<keyword evidence="5" id="KW-1185">Reference proteome</keyword>
<feature type="compositionally biased region" description="Polar residues" evidence="3">
    <location>
        <begin position="67"/>
        <end position="77"/>
    </location>
</feature>